<proteinExistence type="predicted"/>
<name>A0AA88HUJ5_ARTSF</name>
<dbReference type="Proteomes" id="UP001187531">
    <property type="component" value="Unassembled WGS sequence"/>
</dbReference>
<dbReference type="AlphaFoldDB" id="A0AA88HUJ5"/>
<comment type="caution">
    <text evidence="1">The sequence shown here is derived from an EMBL/GenBank/DDBJ whole genome shotgun (WGS) entry which is preliminary data.</text>
</comment>
<dbReference type="EMBL" id="JAVRJZ010000011">
    <property type="protein sequence ID" value="KAK2716509.1"/>
    <property type="molecule type" value="Genomic_DNA"/>
</dbReference>
<sequence>MIKRHKVVMNVTLSDKYFPVDIIFLDFAKAFDMVWNRQLHIMLEAIGFNTEIIDWVMLFFRNRKQAVKMFGDNGPSFLSDVVESYYLVTDLIDKGSPVHIALFDLEKAFDRVCHRRLIVQLHAAEINNQVVGLIKVFLAQRTQQSRVEWCNVLSLPLSSSIFY</sequence>
<keyword evidence="2" id="KW-1185">Reference proteome</keyword>
<protein>
    <recommendedName>
        <fullName evidence="3">Reverse transcriptase domain-containing protein</fullName>
    </recommendedName>
</protein>
<evidence type="ECO:0008006" key="3">
    <source>
        <dbReference type="Google" id="ProtNLM"/>
    </source>
</evidence>
<gene>
    <name evidence="1" type="ORF">QYM36_006861</name>
</gene>
<organism evidence="1 2">
    <name type="scientific">Artemia franciscana</name>
    <name type="common">Brine shrimp</name>
    <name type="synonym">Artemia sanfranciscana</name>
    <dbReference type="NCBI Taxonomy" id="6661"/>
    <lineage>
        <taxon>Eukaryota</taxon>
        <taxon>Metazoa</taxon>
        <taxon>Ecdysozoa</taxon>
        <taxon>Arthropoda</taxon>
        <taxon>Crustacea</taxon>
        <taxon>Branchiopoda</taxon>
        <taxon>Anostraca</taxon>
        <taxon>Artemiidae</taxon>
        <taxon>Artemia</taxon>
    </lineage>
</organism>
<evidence type="ECO:0000313" key="2">
    <source>
        <dbReference type="Proteomes" id="UP001187531"/>
    </source>
</evidence>
<reference evidence="1" key="1">
    <citation type="submission" date="2023-07" db="EMBL/GenBank/DDBJ databases">
        <title>Chromosome-level genome assembly of Artemia franciscana.</title>
        <authorList>
            <person name="Jo E."/>
        </authorList>
    </citation>
    <scope>NUCLEOTIDE SEQUENCE</scope>
    <source>
        <tissue evidence="1">Whole body</tissue>
    </source>
</reference>
<accession>A0AA88HUJ5</accession>
<evidence type="ECO:0000313" key="1">
    <source>
        <dbReference type="EMBL" id="KAK2716509.1"/>
    </source>
</evidence>
<dbReference type="PANTHER" id="PTHR33332">
    <property type="entry name" value="REVERSE TRANSCRIPTASE DOMAIN-CONTAINING PROTEIN"/>
    <property type="match status" value="1"/>
</dbReference>